<keyword evidence="1" id="KW-0812">Transmembrane</keyword>
<reference evidence="2 3" key="1">
    <citation type="journal article" date="2018" name="J. Allergy Clin. Immunol.">
        <title>High-quality assembly of Dermatophagoides pteronyssinus genome and transcriptome reveals a wide range of novel allergens.</title>
        <authorList>
            <person name="Liu X.Y."/>
            <person name="Yang K.Y."/>
            <person name="Wang M.Q."/>
            <person name="Kwok J.S."/>
            <person name="Zeng X."/>
            <person name="Yang Z."/>
            <person name="Xiao X.J."/>
            <person name="Lau C.P."/>
            <person name="Li Y."/>
            <person name="Huang Z.M."/>
            <person name="Ba J.G."/>
            <person name="Yim A.K."/>
            <person name="Ouyang C.Y."/>
            <person name="Ngai S.M."/>
            <person name="Chan T.F."/>
            <person name="Leung E.L."/>
            <person name="Liu L."/>
            <person name="Liu Z.G."/>
            <person name="Tsui S.K."/>
        </authorList>
    </citation>
    <scope>NUCLEOTIDE SEQUENCE [LARGE SCALE GENOMIC DNA]</scope>
    <source>
        <strain evidence="2">Derp</strain>
    </source>
</reference>
<reference evidence="2 3" key="2">
    <citation type="journal article" date="2022" name="Mol. Biol. Evol.">
        <title>Comparative Genomics Reveals Insights into the Divergent Evolution of Astigmatic Mites and Household Pest Adaptations.</title>
        <authorList>
            <person name="Xiong Q."/>
            <person name="Wan A.T."/>
            <person name="Liu X."/>
            <person name="Fung C.S."/>
            <person name="Xiao X."/>
            <person name="Malainual N."/>
            <person name="Hou J."/>
            <person name="Wang L."/>
            <person name="Wang M."/>
            <person name="Yang K.Y."/>
            <person name="Cui Y."/>
            <person name="Leung E.L."/>
            <person name="Nong W."/>
            <person name="Shin S.K."/>
            <person name="Au S.W."/>
            <person name="Jeong K.Y."/>
            <person name="Chew F.T."/>
            <person name="Hui J.H."/>
            <person name="Leung T.F."/>
            <person name="Tungtrongchitr A."/>
            <person name="Zhong N."/>
            <person name="Liu Z."/>
            <person name="Tsui S.K."/>
        </authorList>
    </citation>
    <scope>NUCLEOTIDE SEQUENCE [LARGE SCALE GENOMIC DNA]</scope>
    <source>
        <strain evidence="2">Derp</strain>
    </source>
</reference>
<protein>
    <submittedName>
        <fullName evidence="2">Uncharacterized protein</fullName>
    </submittedName>
</protein>
<comment type="caution">
    <text evidence="2">The sequence shown here is derived from an EMBL/GenBank/DDBJ whole genome shotgun (WGS) entry which is preliminary data.</text>
</comment>
<evidence type="ECO:0000256" key="1">
    <source>
        <dbReference type="SAM" id="Phobius"/>
    </source>
</evidence>
<sequence>MKNPHESRCQRRRRSQPKYGCNINQQVAGIFIDVRLISLILFIDSRTISWKFVSNSVTCRSIRIIACKILETKNQNQNQIYN</sequence>
<proteinExistence type="predicted"/>
<keyword evidence="1" id="KW-1133">Transmembrane helix</keyword>
<keyword evidence="1" id="KW-0472">Membrane</keyword>
<keyword evidence="3" id="KW-1185">Reference proteome</keyword>
<gene>
    <name evidence="2" type="ORF">DERP_000628</name>
</gene>
<accession>A0ABQ8J0P7</accession>
<feature type="transmembrane region" description="Helical" evidence="1">
    <location>
        <begin position="21"/>
        <end position="43"/>
    </location>
</feature>
<dbReference type="EMBL" id="NJHN03000095">
    <property type="protein sequence ID" value="KAH9416131.1"/>
    <property type="molecule type" value="Genomic_DNA"/>
</dbReference>
<dbReference type="Proteomes" id="UP000887458">
    <property type="component" value="Unassembled WGS sequence"/>
</dbReference>
<name>A0ABQ8J0P7_DERPT</name>
<evidence type="ECO:0000313" key="2">
    <source>
        <dbReference type="EMBL" id="KAH9416131.1"/>
    </source>
</evidence>
<organism evidence="2 3">
    <name type="scientific">Dermatophagoides pteronyssinus</name>
    <name type="common">European house dust mite</name>
    <dbReference type="NCBI Taxonomy" id="6956"/>
    <lineage>
        <taxon>Eukaryota</taxon>
        <taxon>Metazoa</taxon>
        <taxon>Ecdysozoa</taxon>
        <taxon>Arthropoda</taxon>
        <taxon>Chelicerata</taxon>
        <taxon>Arachnida</taxon>
        <taxon>Acari</taxon>
        <taxon>Acariformes</taxon>
        <taxon>Sarcoptiformes</taxon>
        <taxon>Astigmata</taxon>
        <taxon>Psoroptidia</taxon>
        <taxon>Analgoidea</taxon>
        <taxon>Pyroglyphidae</taxon>
        <taxon>Dermatophagoidinae</taxon>
        <taxon>Dermatophagoides</taxon>
    </lineage>
</organism>
<evidence type="ECO:0000313" key="3">
    <source>
        <dbReference type="Proteomes" id="UP000887458"/>
    </source>
</evidence>